<feature type="transmembrane region" description="Helical" evidence="2">
    <location>
        <begin position="224"/>
        <end position="247"/>
    </location>
</feature>
<feature type="transmembrane region" description="Helical" evidence="2">
    <location>
        <begin position="38"/>
        <end position="60"/>
    </location>
</feature>
<keyword evidence="4" id="KW-1185">Reference proteome</keyword>
<evidence type="ECO:0000256" key="1">
    <source>
        <dbReference type="SAM" id="MobiDB-lite"/>
    </source>
</evidence>
<organism evidence="3 4">
    <name type="scientific">Amycolatopsis albidoflavus</name>
    <dbReference type="NCBI Taxonomy" id="102226"/>
    <lineage>
        <taxon>Bacteria</taxon>
        <taxon>Bacillati</taxon>
        <taxon>Actinomycetota</taxon>
        <taxon>Actinomycetes</taxon>
        <taxon>Pseudonocardiales</taxon>
        <taxon>Pseudonocardiaceae</taxon>
        <taxon>Amycolatopsis</taxon>
    </lineage>
</organism>
<keyword evidence="2" id="KW-0472">Membrane</keyword>
<feature type="transmembrane region" description="Helical" evidence="2">
    <location>
        <begin position="130"/>
        <end position="160"/>
    </location>
</feature>
<keyword evidence="2" id="KW-0812">Transmembrane</keyword>
<name>A0ABW5HQ94_9PSEU</name>
<evidence type="ECO:0000256" key="2">
    <source>
        <dbReference type="SAM" id="Phobius"/>
    </source>
</evidence>
<reference evidence="4" key="1">
    <citation type="journal article" date="2019" name="Int. J. Syst. Evol. Microbiol.">
        <title>The Global Catalogue of Microorganisms (GCM) 10K type strain sequencing project: providing services to taxonomists for standard genome sequencing and annotation.</title>
        <authorList>
            <consortium name="The Broad Institute Genomics Platform"/>
            <consortium name="The Broad Institute Genome Sequencing Center for Infectious Disease"/>
            <person name="Wu L."/>
            <person name="Ma J."/>
        </authorList>
    </citation>
    <scope>NUCLEOTIDE SEQUENCE [LARGE SCALE GENOMIC DNA]</scope>
    <source>
        <strain evidence="4">CGMCC 4.7638</strain>
    </source>
</reference>
<evidence type="ECO:0000313" key="3">
    <source>
        <dbReference type="EMBL" id="MFD2478811.1"/>
    </source>
</evidence>
<accession>A0ABW5HQ94</accession>
<protein>
    <submittedName>
        <fullName evidence="3">Uncharacterized protein</fullName>
    </submittedName>
</protein>
<feature type="transmembrane region" description="Helical" evidence="2">
    <location>
        <begin position="81"/>
        <end position="105"/>
    </location>
</feature>
<sequence>MSDSTDGDTEARGPRGEREGELSPEGMYVALSRRWKSVLVNFGALTVIATVGVSTLRLVFISQGDTAVISSLVASMNVKTILFGSLIPVAPSVLLQFTSMTTLLMDFRSTGIYFQSGGNARNSFFDSCKFALLVTSLFLIPFSTIFAVIIAAVLAIMGILGRVCMHRAVLSAPEDDIDDFIKKRRGMGRKELVRELELEVDRLKEVYDKEIRRDRRLSRAHDRLGFFLIPLVVLAVLLNLASAPFWLPVEVFQVKGEPKRVVSVLESANGELVVYYLNTTRVMRVKQGDVIFRQICDQRPGVYQKTVVFAISDGQKTPACP</sequence>
<keyword evidence="2" id="KW-1133">Transmembrane helix</keyword>
<feature type="region of interest" description="Disordered" evidence="1">
    <location>
        <begin position="1"/>
        <end position="23"/>
    </location>
</feature>
<gene>
    <name evidence="3" type="ORF">ACFSUT_00890</name>
</gene>
<dbReference type="Proteomes" id="UP001597542">
    <property type="component" value="Unassembled WGS sequence"/>
</dbReference>
<dbReference type="EMBL" id="JBHUKQ010000001">
    <property type="protein sequence ID" value="MFD2478811.1"/>
    <property type="molecule type" value="Genomic_DNA"/>
</dbReference>
<feature type="compositionally biased region" description="Basic and acidic residues" evidence="1">
    <location>
        <begin position="9"/>
        <end position="21"/>
    </location>
</feature>
<dbReference type="RefSeq" id="WP_344268011.1">
    <property type="nucleotide sequence ID" value="NZ_BAAAHV010000005.1"/>
</dbReference>
<proteinExistence type="predicted"/>
<evidence type="ECO:0000313" key="4">
    <source>
        <dbReference type="Proteomes" id="UP001597542"/>
    </source>
</evidence>
<comment type="caution">
    <text evidence="3">The sequence shown here is derived from an EMBL/GenBank/DDBJ whole genome shotgun (WGS) entry which is preliminary data.</text>
</comment>